<dbReference type="EMBL" id="AY081995">
    <property type="protein sequence ID" value="AAM76867.1"/>
    <property type="molecule type" value="Genomic_DNA"/>
</dbReference>
<sequence>MYDIRLVRACGIQALPSTVAQLDTFIFQIKFSCFRQTIYLVDDNHRHSWTSTIPGAQPDHRCLVNLRHTYGRFVIHDTRINFIVY</sequence>
<evidence type="ECO:0000313" key="1">
    <source>
        <dbReference type="EMBL" id="AAM76867.1"/>
    </source>
</evidence>
<dbReference type="AlphaFoldDB" id="Q8MTQ1"/>
<proteinExistence type="predicted"/>
<protein>
    <submittedName>
        <fullName evidence="1">Uncharacterized protein</fullName>
    </submittedName>
</protein>
<reference evidence="1" key="1">
    <citation type="submission" date="2002-03" db="EMBL/GenBank/DDBJ databases">
        <title>Search for retrotransposon-like sequences in silkworm species of India.</title>
        <authorList>
            <person name="Chatterjee S."/>
            <person name="Taraphdar T."/>
        </authorList>
    </citation>
    <scope>NUCLEOTIDE SEQUENCE</scope>
    <source>
        <strain evidence="1">Nistari</strain>
    </source>
</reference>
<name>Q8MTQ1_BOMMO</name>
<accession>Q8MTQ1</accession>
<organism evidence="1">
    <name type="scientific">Bombyx mori</name>
    <name type="common">Silk moth</name>
    <dbReference type="NCBI Taxonomy" id="7091"/>
    <lineage>
        <taxon>Eukaryota</taxon>
        <taxon>Metazoa</taxon>
        <taxon>Ecdysozoa</taxon>
        <taxon>Arthropoda</taxon>
        <taxon>Hexapoda</taxon>
        <taxon>Insecta</taxon>
        <taxon>Pterygota</taxon>
        <taxon>Neoptera</taxon>
        <taxon>Endopterygota</taxon>
        <taxon>Lepidoptera</taxon>
        <taxon>Glossata</taxon>
        <taxon>Ditrysia</taxon>
        <taxon>Bombycoidea</taxon>
        <taxon>Bombycidae</taxon>
        <taxon>Bombycinae</taxon>
        <taxon>Bombyx</taxon>
    </lineage>
</organism>